<feature type="domain" description="Helicase XPB/Ssl2 N-terminal" evidence="2">
    <location>
        <begin position="483"/>
        <end position="605"/>
    </location>
</feature>
<name>A0A917G4E3_9NOCA</name>
<comment type="caution">
    <text evidence="3">The sequence shown here is derived from an EMBL/GenBank/DDBJ whole genome shotgun (WGS) entry which is preliminary data.</text>
</comment>
<evidence type="ECO:0000313" key="3">
    <source>
        <dbReference type="EMBL" id="GGG22561.1"/>
    </source>
</evidence>
<dbReference type="InterPro" id="IPR032830">
    <property type="entry name" value="XPB/Ssl2_N"/>
</dbReference>
<dbReference type="Pfam" id="PF13280">
    <property type="entry name" value="WYL"/>
    <property type="match status" value="1"/>
</dbReference>
<evidence type="ECO:0000313" key="4">
    <source>
        <dbReference type="Proteomes" id="UP000654257"/>
    </source>
</evidence>
<evidence type="ECO:0000259" key="2">
    <source>
        <dbReference type="Pfam" id="PF13625"/>
    </source>
</evidence>
<proteinExistence type="predicted"/>
<dbReference type="EMBL" id="BMCU01000005">
    <property type="protein sequence ID" value="GGG22561.1"/>
    <property type="molecule type" value="Genomic_DNA"/>
</dbReference>
<keyword evidence="4" id="KW-1185">Reference proteome</keyword>
<dbReference type="AlphaFoldDB" id="A0A917G4E3"/>
<keyword evidence="3" id="KW-0238">DNA-binding</keyword>
<gene>
    <name evidence="3" type="ORF">GCM10007304_40480</name>
</gene>
<reference evidence="3" key="1">
    <citation type="journal article" date="2014" name="Int. J. Syst. Evol. Microbiol.">
        <title>Complete genome sequence of Corynebacterium casei LMG S-19264T (=DSM 44701T), isolated from a smear-ripened cheese.</title>
        <authorList>
            <consortium name="US DOE Joint Genome Institute (JGI-PGF)"/>
            <person name="Walter F."/>
            <person name="Albersmeier A."/>
            <person name="Kalinowski J."/>
            <person name="Ruckert C."/>
        </authorList>
    </citation>
    <scope>NUCLEOTIDE SEQUENCE</scope>
    <source>
        <strain evidence="3">CCM 7905</strain>
    </source>
</reference>
<reference evidence="3" key="2">
    <citation type="submission" date="2020-09" db="EMBL/GenBank/DDBJ databases">
        <authorList>
            <person name="Sun Q."/>
            <person name="Sedlacek I."/>
        </authorList>
    </citation>
    <scope>NUCLEOTIDE SEQUENCE</scope>
    <source>
        <strain evidence="3">CCM 7905</strain>
    </source>
</reference>
<dbReference type="PROSITE" id="PS52050">
    <property type="entry name" value="WYL"/>
    <property type="match status" value="1"/>
</dbReference>
<evidence type="ECO:0000259" key="1">
    <source>
        <dbReference type="Pfam" id="PF13280"/>
    </source>
</evidence>
<sequence length="767" mass="80404">MTDTESPQPGSAPHEGVVTLTDWMSSRTDEQLTEMLRLRPDLTVPPPATLDVLAGRSQQRASVLRAAEDLDTLALTVVEYLALERADDNPVSRTRLDTLVGKRATKKSVTAALDVLRSRALVRGTTDLTMVPSARDAVPWRVGRILDAKPELTAERVDAALASIEPRERELLTTLAKSSSIGRTKDAAPGTPPDRPVQRLLAAGLLTWLDENTVELPQQVSQALRGEPVSDPSSLTPPAVTAVSHPISDIDATAAGEALELLRQCASVLDALGSAPAPTLKAGGLGVRELRRVAKSAEVDETRVALVVELLAAAGLIASGMPDPPPPGDNGDDMWAPTPALDAWTAASPAKRWAALATGWLETARLPWLIGMRDANDKPVAALSDEARSTAAPRDRRVVLGVLADLRAGESVDVADLVRTATWRRPRIAPRLGLTPVTKFVAEATTLGIVAHGALTSAGRALIRGADAAAAMHTAMPEPIDYVLVQADLTVVAPGPLTPELHQTMALIADVESAGAATMYRLGETSLRRALDAGMSAAELHALFAGTSRTPIPQALTYLIDDVARRHGRLRAGVASAFVRCEDPALLAEVLASPAAEPLALRALAPTVAISQAPLADVLAHLRAAGFAPAGEDSSGTIVDVTTRGARVVGRRSRPLYRTPAVPTDEQLGRLVGEMRAGTKASEVRRSEGVRSDGTRASGAATIALLQRAAASRSSVSIGYVDAAGVSSERVVEPVAVGGGQLDAWDPAGGLVRHFTLHRITSVSLLG</sequence>
<dbReference type="RefSeq" id="WP_188546721.1">
    <property type="nucleotide sequence ID" value="NZ_BMCU01000005.1"/>
</dbReference>
<accession>A0A917G4E3</accession>
<feature type="domain" description="WYL" evidence="1">
    <location>
        <begin position="702"/>
        <end position="764"/>
    </location>
</feature>
<dbReference type="GO" id="GO:0003677">
    <property type="term" value="F:DNA binding"/>
    <property type="evidence" value="ECO:0007669"/>
    <property type="project" value="UniProtKB-KW"/>
</dbReference>
<organism evidence="3 4">
    <name type="scientific">Rhodococcoides trifolii</name>
    <dbReference type="NCBI Taxonomy" id="908250"/>
    <lineage>
        <taxon>Bacteria</taxon>
        <taxon>Bacillati</taxon>
        <taxon>Actinomycetota</taxon>
        <taxon>Actinomycetes</taxon>
        <taxon>Mycobacteriales</taxon>
        <taxon>Nocardiaceae</taxon>
        <taxon>Rhodococcoides</taxon>
    </lineage>
</organism>
<dbReference type="InterPro" id="IPR026881">
    <property type="entry name" value="WYL_dom"/>
</dbReference>
<dbReference type="Pfam" id="PF13625">
    <property type="entry name" value="Helicase_C_3"/>
    <property type="match status" value="1"/>
</dbReference>
<protein>
    <submittedName>
        <fullName evidence="3">DNA-binding protein</fullName>
    </submittedName>
</protein>
<dbReference type="Proteomes" id="UP000654257">
    <property type="component" value="Unassembled WGS sequence"/>
</dbReference>